<evidence type="ECO:0000256" key="3">
    <source>
        <dbReference type="ARBA" id="ARBA00023180"/>
    </source>
</evidence>
<feature type="compositionally biased region" description="Polar residues" evidence="6">
    <location>
        <begin position="138"/>
        <end position="147"/>
    </location>
</feature>
<keyword evidence="2 5" id="KW-0694">RNA-binding</keyword>
<keyword evidence="4 5" id="KW-1035">Host cytoplasm</keyword>
<evidence type="ECO:0000256" key="2">
    <source>
        <dbReference type="ARBA" id="ARBA00022884"/>
    </source>
</evidence>
<dbReference type="Proteomes" id="UP000166193">
    <property type="component" value="Genome"/>
</dbReference>
<evidence type="ECO:0000256" key="4">
    <source>
        <dbReference type="ARBA" id="ARBA00023200"/>
    </source>
</evidence>
<comment type="subunit">
    <text evidence="5">Homodimer. Interacts with VP1. Interacts with VP2.</text>
</comment>
<gene>
    <name evidence="7" type="primary">NSP5</name>
</gene>
<dbReference type="GO" id="GO:0030430">
    <property type="term" value="C:host cell cytoplasm"/>
    <property type="evidence" value="ECO:0007669"/>
    <property type="project" value="UniProtKB-SubCell"/>
</dbReference>
<dbReference type="PIRSF" id="PIRSF004006">
    <property type="entry name" value="Rota_NS26"/>
    <property type="match status" value="1"/>
</dbReference>
<feature type="region of interest" description="Disordered" evidence="6">
    <location>
        <begin position="1"/>
        <end position="36"/>
    </location>
</feature>
<comment type="function">
    <text evidence="5">Plays an essential role in the viral genome replication. Participates, together with NSP2, in the formation of viral factories (viroplasms) which are large inclusions in the host cytoplasm where replication intermediates are assembled and viral RNA replication takes place. Orchestrates the recruitment of viroplasmic proteins such as capsid proteins to these factories.</text>
</comment>
<comment type="subcellular location">
    <subcellularLocation>
        <location evidence="5">Host cytoplasm</location>
    </subcellularLocation>
    <text evidence="5">Found in spherical cytoplasmic structures, called virus factories, that appear early after infection and are the site of viral replication and packaging.</text>
</comment>
<feature type="compositionally biased region" description="Polar residues" evidence="6">
    <location>
        <begin position="7"/>
        <end position="36"/>
    </location>
</feature>
<evidence type="ECO:0000256" key="6">
    <source>
        <dbReference type="SAM" id="MobiDB-lite"/>
    </source>
</evidence>
<accession>A0A0P0YJS3</accession>
<evidence type="ECO:0000256" key="1">
    <source>
        <dbReference type="ARBA" id="ARBA00022741"/>
    </source>
</evidence>
<keyword evidence="1" id="KW-0547">Nucleotide-binding</keyword>
<proteinExistence type="predicted"/>
<organism evidence="7">
    <name type="scientific">Rotavirus A</name>
    <dbReference type="NCBI Taxonomy" id="28875"/>
    <lineage>
        <taxon>Viruses</taxon>
        <taxon>Riboviria</taxon>
        <taxon>Orthornavirae</taxon>
        <taxon>Duplornaviricota</taxon>
        <taxon>Resentoviricetes</taxon>
        <taxon>Reovirales</taxon>
        <taxon>Sedoreoviridae</taxon>
        <taxon>Rotavirus</taxon>
        <taxon>Rotavirus alphagastroenteritidis</taxon>
    </lineage>
</organism>
<feature type="region of interest" description="Disordered" evidence="6">
    <location>
        <begin position="129"/>
        <end position="159"/>
    </location>
</feature>
<dbReference type="GO" id="GO:0003723">
    <property type="term" value="F:RNA binding"/>
    <property type="evidence" value="ECO:0007669"/>
    <property type="project" value="UniProtKB-KW"/>
</dbReference>
<keyword evidence="3" id="KW-0325">Glycoprotein</keyword>
<dbReference type="Pfam" id="PF01525">
    <property type="entry name" value="Rota_NS26"/>
    <property type="match status" value="1"/>
</dbReference>
<dbReference type="GO" id="GO:0000166">
    <property type="term" value="F:nucleotide binding"/>
    <property type="evidence" value="ECO:0007669"/>
    <property type="project" value="UniProtKB-KW"/>
</dbReference>
<evidence type="ECO:0000256" key="5">
    <source>
        <dbReference type="PIRNR" id="PIRNR004006"/>
    </source>
</evidence>
<evidence type="ECO:0000313" key="7">
    <source>
        <dbReference type="EMBL" id="BAT21087.1"/>
    </source>
</evidence>
<dbReference type="InterPro" id="IPR002512">
    <property type="entry name" value="Rotavirus_A/C_NSP5"/>
</dbReference>
<dbReference type="GO" id="GO:0016887">
    <property type="term" value="F:ATP hydrolysis activity"/>
    <property type="evidence" value="ECO:0007669"/>
    <property type="project" value="InterPro"/>
</dbReference>
<dbReference type="EMBL" id="LC088228">
    <property type="protein sequence ID" value="BAT21087.1"/>
    <property type="molecule type" value="Genomic_RNA"/>
</dbReference>
<dbReference type="GO" id="GO:0019079">
    <property type="term" value="P:viral genome replication"/>
    <property type="evidence" value="ECO:0007669"/>
    <property type="project" value="InterPro"/>
</dbReference>
<dbReference type="GO" id="GO:0000287">
    <property type="term" value="F:magnesium ion binding"/>
    <property type="evidence" value="ECO:0007669"/>
    <property type="project" value="InterPro"/>
</dbReference>
<reference evidence="7" key="1">
    <citation type="submission" date="2015-09" db="EMBL/GenBank/DDBJ databases">
        <title>Genome sequence of a novel avian rotavirus A strain detected from common gulls in Japan.</title>
        <authorList>
            <person name="Ito N."/>
        </authorList>
    </citation>
    <scope>NUCLEOTIDE SEQUENCE [LARGE SCALE GENOMIC DNA]</scope>
    <source>
        <strain evidence="7">RVA/CommonGull-wt/JPN/Ho374/2013/G28P[39]</strain>
    </source>
</reference>
<protein>
    <recommendedName>
        <fullName evidence="5">Non-structural protein 5</fullName>
        <shortName evidence="5">NSP5</shortName>
    </recommendedName>
</protein>
<sequence length="204" mass="23130">MSAITIDLSSLPSFSRLSNNESNSDTSLVSRKSVSRSEQYVSLSDKAFTEYMLNKDPDDIEPSDSASNDLPTKFAIKSNAVKSNANVGVSLDASNGQQLESPKPDEVDFTFNRALKVDTKIDAAININTSKKGRNNTEDSSSNTMPRKQQKKTRKNEWPKIDYQSDEDEYVLSDDECRDCKYKRKYFELRRKMKLVAIQLIEDM</sequence>
<name>A0A0P0YJS3_9REOV</name>